<dbReference type="HOGENOM" id="CLU_2135081_0_0_1"/>
<evidence type="ECO:0000256" key="1">
    <source>
        <dbReference type="SAM" id="SignalP"/>
    </source>
</evidence>
<gene>
    <name evidence="2" type="ORF">M408DRAFT_320991</name>
</gene>
<reference evidence="2 3" key="1">
    <citation type="submission" date="2014-04" db="EMBL/GenBank/DDBJ databases">
        <authorList>
            <consortium name="DOE Joint Genome Institute"/>
            <person name="Kuo A."/>
            <person name="Zuccaro A."/>
            <person name="Kohler A."/>
            <person name="Nagy L.G."/>
            <person name="Floudas D."/>
            <person name="Copeland A."/>
            <person name="Barry K.W."/>
            <person name="Cichocki N."/>
            <person name="Veneault-Fourrey C."/>
            <person name="LaButti K."/>
            <person name="Lindquist E.A."/>
            <person name="Lipzen A."/>
            <person name="Lundell T."/>
            <person name="Morin E."/>
            <person name="Murat C."/>
            <person name="Sun H."/>
            <person name="Tunlid A."/>
            <person name="Henrissat B."/>
            <person name="Grigoriev I.V."/>
            <person name="Hibbett D.S."/>
            <person name="Martin F."/>
            <person name="Nordberg H.P."/>
            <person name="Cantor M.N."/>
            <person name="Hua S.X."/>
        </authorList>
    </citation>
    <scope>NUCLEOTIDE SEQUENCE [LARGE SCALE GENOMIC DNA]</scope>
    <source>
        <strain evidence="2 3">MAFF 305830</strain>
    </source>
</reference>
<evidence type="ECO:0000313" key="2">
    <source>
        <dbReference type="EMBL" id="KIM23438.1"/>
    </source>
</evidence>
<organism evidence="2 3">
    <name type="scientific">Serendipita vermifera MAFF 305830</name>
    <dbReference type="NCBI Taxonomy" id="933852"/>
    <lineage>
        <taxon>Eukaryota</taxon>
        <taxon>Fungi</taxon>
        <taxon>Dikarya</taxon>
        <taxon>Basidiomycota</taxon>
        <taxon>Agaricomycotina</taxon>
        <taxon>Agaricomycetes</taxon>
        <taxon>Sebacinales</taxon>
        <taxon>Serendipitaceae</taxon>
        <taxon>Serendipita</taxon>
    </lineage>
</organism>
<keyword evidence="3" id="KW-1185">Reference proteome</keyword>
<keyword evidence="1" id="KW-0732">Signal</keyword>
<name>A0A0C2WAG6_SERVB</name>
<dbReference type="Proteomes" id="UP000054097">
    <property type="component" value="Unassembled WGS sequence"/>
</dbReference>
<sequence length="113" mass="11704">MHLFAAVQIIFLSIAAASFANPITGSVGDLSSGPIMNPAGPLDPAPTELVKRGSKSRMRVATGWVAEASSVSAQLYHAPTELVKRGSKSRMRVATGWVAEASSVSAEPAPTDI</sequence>
<evidence type="ECO:0000313" key="3">
    <source>
        <dbReference type="Proteomes" id="UP000054097"/>
    </source>
</evidence>
<protein>
    <submittedName>
        <fullName evidence="2">Uncharacterized protein</fullName>
    </submittedName>
</protein>
<proteinExistence type="predicted"/>
<dbReference type="EMBL" id="KN824337">
    <property type="protein sequence ID" value="KIM23438.1"/>
    <property type="molecule type" value="Genomic_DNA"/>
</dbReference>
<reference evidence="3" key="2">
    <citation type="submission" date="2015-01" db="EMBL/GenBank/DDBJ databases">
        <title>Evolutionary Origins and Diversification of the Mycorrhizal Mutualists.</title>
        <authorList>
            <consortium name="DOE Joint Genome Institute"/>
            <consortium name="Mycorrhizal Genomics Consortium"/>
            <person name="Kohler A."/>
            <person name="Kuo A."/>
            <person name="Nagy L.G."/>
            <person name="Floudas D."/>
            <person name="Copeland A."/>
            <person name="Barry K.W."/>
            <person name="Cichocki N."/>
            <person name="Veneault-Fourrey C."/>
            <person name="LaButti K."/>
            <person name="Lindquist E.A."/>
            <person name="Lipzen A."/>
            <person name="Lundell T."/>
            <person name="Morin E."/>
            <person name="Murat C."/>
            <person name="Riley R."/>
            <person name="Ohm R."/>
            <person name="Sun H."/>
            <person name="Tunlid A."/>
            <person name="Henrissat B."/>
            <person name="Grigoriev I.V."/>
            <person name="Hibbett D.S."/>
            <person name="Martin F."/>
        </authorList>
    </citation>
    <scope>NUCLEOTIDE SEQUENCE [LARGE SCALE GENOMIC DNA]</scope>
    <source>
        <strain evidence="3">MAFF 305830</strain>
    </source>
</reference>
<feature type="chain" id="PRO_5002173490" evidence="1">
    <location>
        <begin position="21"/>
        <end position="113"/>
    </location>
</feature>
<dbReference type="AlphaFoldDB" id="A0A0C2WAG6"/>
<feature type="signal peptide" evidence="1">
    <location>
        <begin position="1"/>
        <end position="20"/>
    </location>
</feature>
<accession>A0A0C2WAG6</accession>